<feature type="transmembrane region" description="Helical" evidence="7">
    <location>
        <begin position="638"/>
        <end position="655"/>
    </location>
</feature>
<feature type="transmembrane region" description="Helical" evidence="7">
    <location>
        <begin position="408"/>
        <end position="437"/>
    </location>
</feature>
<dbReference type="Pfam" id="PF03105">
    <property type="entry name" value="SPX"/>
    <property type="match status" value="2"/>
</dbReference>
<comment type="caution">
    <text evidence="9">The sequence shown here is derived from an EMBL/GenBank/DDBJ whole genome shotgun (WGS) entry which is preliminary data.</text>
</comment>
<protein>
    <recommendedName>
        <fullName evidence="8">SPX domain-containing protein</fullName>
    </recommendedName>
</protein>
<gene>
    <name evidence="9" type="ORF">BS47DRAFT_1333433</name>
</gene>
<dbReference type="GO" id="GO:0005315">
    <property type="term" value="F:phosphate transmembrane transporter activity"/>
    <property type="evidence" value="ECO:0007669"/>
    <property type="project" value="TreeGrafter"/>
</dbReference>
<keyword evidence="2" id="KW-0813">Transport</keyword>
<organism evidence="9 10">
    <name type="scientific">Hydnum rufescens UP504</name>
    <dbReference type="NCBI Taxonomy" id="1448309"/>
    <lineage>
        <taxon>Eukaryota</taxon>
        <taxon>Fungi</taxon>
        <taxon>Dikarya</taxon>
        <taxon>Basidiomycota</taxon>
        <taxon>Agaricomycotina</taxon>
        <taxon>Agaricomycetes</taxon>
        <taxon>Cantharellales</taxon>
        <taxon>Hydnaceae</taxon>
        <taxon>Hydnum</taxon>
    </lineage>
</organism>
<evidence type="ECO:0000256" key="1">
    <source>
        <dbReference type="ARBA" id="ARBA00004141"/>
    </source>
</evidence>
<dbReference type="InterPro" id="IPR001898">
    <property type="entry name" value="SLC13A/DASS"/>
</dbReference>
<feature type="region of interest" description="Disordered" evidence="6">
    <location>
        <begin position="170"/>
        <end position="190"/>
    </location>
</feature>
<evidence type="ECO:0000259" key="8">
    <source>
        <dbReference type="PROSITE" id="PS51382"/>
    </source>
</evidence>
<feature type="transmembrane region" description="Helical" evidence="7">
    <location>
        <begin position="661"/>
        <end position="682"/>
    </location>
</feature>
<dbReference type="OrthoDB" id="10260443at2759"/>
<dbReference type="GO" id="GO:0006797">
    <property type="term" value="P:polyphosphate metabolic process"/>
    <property type="evidence" value="ECO:0007669"/>
    <property type="project" value="TreeGrafter"/>
</dbReference>
<proteinExistence type="predicted"/>
<dbReference type="PANTHER" id="PTHR10283:SF92">
    <property type="entry name" value="LOW-AFFINITY PHOSPHATE TRANSPORTER PHO91"/>
    <property type="match status" value="1"/>
</dbReference>
<dbReference type="InterPro" id="IPR004331">
    <property type="entry name" value="SPX_dom"/>
</dbReference>
<comment type="subcellular location">
    <subcellularLocation>
        <location evidence="1">Membrane</location>
        <topology evidence="1">Multi-pass membrane protein</topology>
    </subcellularLocation>
</comment>
<dbReference type="EMBL" id="MU129089">
    <property type="protein sequence ID" value="KAF9507151.1"/>
    <property type="molecule type" value="Genomic_DNA"/>
</dbReference>
<reference evidence="9" key="1">
    <citation type="journal article" date="2020" name="Nat. Commun.">
        <title>Large-scale genome sequencing of mycorrhizal fungi provides insights into the early evolution of symbiotic traits.</title>
        <authorList>
            <person name="Miyauchi S."/>
            <person name="Kiss E."/>
            <person name="Kuo A."/>
            <person name="Drula E."/>
            <person name="Kohler A."/>
            <person name="Sanchez-Garcia M."/>
            <person name="Morin E."/>
            <person name="Andreopoulos B."/>
            <person name="Barry K.W."/>
            <person name="Bonito G."/>
            <person name="Buee M."/>
            <person name="Carver A."/>
            <person name="Chen C."/>
            <person name="Cichocki N."/>
            <person name="Clum A."/>
            <person name="Culley D."/>
            <person name="Crous P.W."/>
            <person name="Fauchery L."/>
            <person name="Girlanda M."/>
            <person name="Hayes R.D."/>
            <person name="Keri Z."/>
            <person name="LaButti K."/>
            <person name="Lipzen A."/>
            <person name="Lombard V."/>
            <person name="Magnuson J."/>
            <person name="Maillard F."/>
            <person name="Murat C."/>
            <person name="Nolan M."/>
            <person name="Ohm R.A."/>
            <person name="Pangilinan J."/>
            <person name="Pereira M.F."/>
            <person name="Perotto S."/>
            <person name="Peter M."/>
            <person name="Pfister S."/>
            <person name="Riley R."/>
            <person name="Sitrit Y."/>
            <person name="Stielow J.B."/>
            <person name="Szollosi G."/>
            <person name="Zifcakova L."/>
            <person name="Stursova M."/>
            <person name="Spatafora J.W."/>
            <person name="Tedersoo L."/>
            <person name="Vaario L.M."/>
            <person name="Yamada A."/>
            <person name="Yan M."/>
            <person name="Wang P."/>
            <person name="Xu J."/>
            <person name="Bruns T."/>
            <person name="Baldrian P."/>
            <person name="Vilgalys R."/>
            <person name="Dunand C."/>
            <person name="Henrissat B."/>
            <person name="Grigoriev I.V."/>
            <person name="Hibbett D."/>
            <person name="Nagy L.G."/>
            <person name="Martin F.M."/>
        </authorList>
    </citation>
    <scope>NUCLEOTIDE SEQUENCE</scope>
    <source>
        <strain evidence="9">UP504</strain>
    </source>
</reference>
<feature type="compositionally biased region" description="Basic and acidic residues" evidence="6">
    <location>
        <begin position="170"/>
        <end position="179"/>
    </location>
</feature>
<dbReference type="CDD" id="cd01115">
    <property type="entry name" value="SLC13_permease"/>
    <property type="match status" value="1"/>
</dbReference>
<feature type="transmembrane region" description="Helical" evidence="7">
    <location>
        <begin position="694"/>
        <end position="714"/>
    </location>
</feature>
<keyword evidence="10" id="KW-1185">Reference proteome</keyword>
<feature type="transmembrane region" description="Helical" evidence="7">
    <location>
        <begin position="505"/>
        <end position="533"/>
    </location>
</feature>
<dbReference type="GO" id="GO:0006817">
    <property type="term" value="P:phosphate ion transport"/>
    <property type="evidence" value="ECO:0007669"/>
    <property type="project" value="TreeGrafter"/>
</dbReference>
<evidence type="ECO:0000256" key="4">
    <source>
        <dbReference type="ARBA" id="ARBA00022989"/>
    </source>
</evidence>
<dbReference type="InterPro" id="IPR004680">
    <property type="entry name" value="Cit_transptr-like_dom"/>
</dbReference>
<evidence type="ECO:0000256" key="3">
    <source>
        <dbReference type="ARBA" id="ARBA00022692"/>
    </source>
</evidence>
<dbReference type="Proteomes" id="UP000886523">
    <property type="component" value="Unassembled WGS sequence"/>
</dbReference>
<feature type="transmembrane region" description="Helical" evidence="7">
    <location>
        <begin position="585"/>
        <end position="611"/>
    </location>
</feature>
<accession>A0A9P6ALT3</accession>
<dbReference type="PANTHER" id="PTHR10283">
    <property type="entry name" value="SOLUTE CARRIER FAMILY 13 MEMBER"/>
    <property type="match status" value="1"/>
</dbReference>
<evidence type="ECO:0000256" key="2">
    <source>
        <dbReference type="ARBA" id="ARBA00022448"/>
    </source>
</evidence>
<keyword evidence="4 7" id="KW-1133">Transmembrane helix</keyword>
<feature type="domain" description="SPX" evidence="8">
    <location>
        <begin position="1"/>
        <end position="272"/>
    </location>
</feature>
<evidence type="ECO:0000313" key="10">
    <source>
        <dbReference type="Proteomes" id="UP000886523"/>
    </source>
</evidence>
<dbReference type="Pfam" id="PF03600">
    <property type="entry name" value="CitMHS"/>
    <property type="match status" value="1"/>
</dbReference>
<feature type="transmembrane region" description="Helical" evidence="7">
    <location>
        <begin position="458"/>
        <end position="477"/>
    </location>
</feature>
<dbReference type="CDD" id="cd14478">
    <property type="entry name" value="SPX_PHO87_PHO90_like"/>
    <property type="match status" value="1"/>
</dbReference>
<keyword evidence="3 7" id="KW-0812">Transmembrane</keyword>
<feature type="compositionally biased region" description="Acidic residues" evidence="6">
    <location>
        <begin position="114"/>
        <end position="123"/>
    </location>
</feature>
<name>A0A9P6ALT3_9AGAM</name>
<dbReference type="GO" id="GO:0005886">
    <property type="term" value="C:plasma membrane"/>
    <property type="evidence" value="ECO:0007669"/>
    <property type="project" value="TreeGrafter"/>
</dbReference>
<feature type="transmembrane region" description="Helical" evidence="7">
    <location>
        <begin position="822"/>
        <end position="843"/>
    </location>
</feature>
<evidence type="ECO:0000313" key="9">
    <source>
        <dbReference type="EMBL" id="KAF9507151.1"/>
    </source>
</evidence>
<feature type="transmembrane region" description="Helical" evidence="7">
    <location>
        <begin position="545"/>
        <end position="565"/>
    </location>
</feature>
<feature type="transmembrane region" description="Helical" evidence="7">
    <location>
        <begin position="774"/>
        <end position="792"/>
    </location>
</feature>
<evidence type="ECO:0000256" key="7">
    <source>
        <dbReference type="SAM" id="Phobius"/>
    </source>
</evidence>
<sequence length="845" mass="92911">MKFSNSLKFNAVAEWWDGYIAYAALKKTIYELEEGLGNRNDGAAYGERSSLLASGDQSAWTNEKFIPLLDRELAKIVTFYKAQEPELRAEIDDVAANIARREEEGLGPDPRYVDDDESDDDDVSNLGSGSSPHATRRRRRTLSGLSAQYSPLEPPHHALGDLEASYVTYRPEESPEGRNTRAGRSHSLSNALKSPRAALANLFNSQPPESVWMSKSTFAWETRMLFKRRITAVYITATSLKSYVDLNHSGFRKILKKYDKITENDLKDRYMQENVEVAYPFEQATRSRLNDMIAQIVGQYATCITQGDLSQAQKQLRLYQREQIVWERDTVWRQMIGEERRGERDGQVKNLVPSSALNSTTPPLATIPTPFGGIKVTGNRISILVALTSFLTLLNVKAVEGPEANRCFAIFVFATILWATEAIPLFVTSTSVPFFVAVLRVIRTPEGEPMSAPDATKFVFSTMFSPTIMLLLGGFTLSSALSKTNIDRIIITRVLSFAGTRPSTVLLSFMCVSCFASMWISNVAAPALCFALIRPILSSLPPKSTFAPCLIMAIALAANIGGQSSPISSPQNLIALDAMNPRLDWLHWFAVAIPVSVVSVLLIWLLLLAIYRPSNTADGQRLSIKPIRATRETFTLKQYWVMFVCVVTIGLWCVAHEIETYFGDMGIIAIIPIVAFFGSGVLKKADFDQFLWSIVFLAMGGISLGKAVVSSGLIDTMDVVIRDRISGLRLYEVVLALTAVVVVVSTFISHTIASVLLVPIAADIGASLPTPHPRLLIFITGLACSTGMGMPVSGFPNQTAATQEDDMGILYLTNIDFLKCGVPASMISALVVASIGYILMLLVKV</sequence>
<dbReference type="NCBIfam" id="TIGR00785">
    <property type="entry name" value="dass"/>
    <property type="match status" value="1"/>
</dbReference>
<evidence type="ECO:0000256" key="6">
    <source>
        <dbReference type="SAM" id="MobiDB-lite"/>
    </source>
</evidence>
<evidence type="ECO:0000256" key="5">
    <source>
        <dbReference type="ARBA" id="ARBA00023136"/>
    </source>
</evidence>
<feature type="region of interest" description="Disordered" evidence="6">
    <location>
        <begin position="100"/>
        <end position="140"/>
    </location>
</feature>
<feature type="transmembrane region" description="Helical" evidence="7">
    <location>
        <begin position="734"/>
        <end position="762"/>
    </location>
</feature>
<keyword evidence="5 7" id="KW-0472">Membrane</keyword>
<dbReference type="PROSITE" id="PS51382">
    <property type="entry name" value="SPX"/>
    <property type="match status" value="1"/>
</dbReference>
<dbReference type="AlphaFoldDB" id="A0A9P6ALT3"/>